<keyword evidence="5" id="KW-0456">Lyase</keyword>
<dbReference type="CDD" id="cd01171">
    <property type="entry name" value="YXKO-related"/>
    <property type="match status" value="1"/>
</dbReference>
<dbReference type="EMBL" id="CAEZWT010000014">
    <property type="protein sequence ID" value="CAB4663109.1"/>
    <property type="molecule type" value="Genomic_DNA"/>
</dbReference>
<name>A0A6J6U683_9ZZZZ</name>
<sequence length="293" mass="30706">MNTNLTVKKWSQRDARRCILIPTDLDHKYSRGVLGVVTGSRQYPGAAVLSTRAAGATGVGALRFIAPNESFEWQPLRIVEQLVAHRSPEVLFTNGKVSAWLLGSGIGEKSPGGWANRLRHRDLRKAVAQNLPTVLDAGALYLTGSIKAPTLITPHCAELARLLTNRGTSVTSSAIEGDPKKWVQAAASQLGVSVLLKGSITYLADASQLIALPAATPWLATAGSGDVLAGIIGALVATNAQAIANEEVSILEVGASGALIHALAAEHASNGAPISALQITESIQQVLRKILVK</sequence>
<reference evidence="8" key="1">
    <citation type="submission" date="2020-05" db="EMBL/GenBank/DDBJ databases">
        <authorList>
            <person name="Chiriac C."/>
            <person name="Salcher M."/>
            <person name="Ghai R."/>
            <person name="Kavagutti S V."/>
        </authorList>
    </citation>
    <scope>NUCLEOTIDE SEQUENCE</scope>
</reference>
<evidence type="ECO:0000259" key="6">
    <source>
        <dbReference type="PROSITE" id="PS51383"/>
    </source>
</evidence>
<dbReference type="InterPro" id="IPR017953">
    <property type="entry name" value="Carbohydrate_kinase_pred_CS"/>
</dbReference>
<dbReference type="Pfam" id="PF01256">
    <property type="entry name" value="Carb_kinase"/>
    <property type="match status" value="1"/>
</dbReference>
<organism evidence="8">
    <name type="scientific">freshwater metagenome</name>
    <dbReference type="NCBI Taxonomy" id="449393"/>
    <lineage>
        <taxon>unclassified sequences</taxon>
        <taxon>metagenomes</taxon>
        <taxon>ecological metagenomes</taxon>
    </lineage>
</organism>
<dbReference type="EMBL" id="CAFBMV010000007">
    <property type="protein sequence ID" value="CAB4926501.1"/>
    <property type="molecule type" value="Genomic_DNA"/>
</dbReference>
<evidence type="ECO:0000313" key="7">
    <source>
        <dbReference type="EMBL" id="CAB4663109.1"/>
    </source>
</evidence>
<dbReference type="PANTHER" id="PTHR12592">
    <property type="entry name" value="ATP-DEPENDENT (S)-NAD(P)H-HYDRATE DEHYDRATASE FAMILY MEMBER"/>
    <property type="match status" value="1"/>
</dbReference>
<dbReference type="PROSITE" id="PS01050">
    <property type="entry name" value="YJEF_C_2"/>
    <property type="match status" value="1"/>
</dbReference>
<dbReference type="HAMAP" id="MF_01965">
    <property type="entry name" value="NADHX_dehydratase"/>
    <property type="match status" value="1"/>
</dbReference>
<dbReference type="EMBL" id="CAEZZC010000014">
    <property type="protein sequence ID" value="CAB4754788.1"/>
    <property type="molecule type" value="Genomic_DNA"/>
</dbReference>
<keyword evidence="1" id="KW-0547">Nucleotide-binding</keyword>
<dbReference type="InterPro" id="IPR000631">
    <property type="entry name" value="CARKD"/>
</dbReference>
<evidence type="ECO:0000256" key="5">
    <source>
        <dbReference type="ARBA" id="ARBA00023239"/>
    </source>
</evidence>
<dbReference type="PROSITE" id="PS51383">
    <property type="entry name" value="YJEF_C_3"/>
    <property type="match status" value="1"/>
</dbReference>
<feature type="domain" description="YjeF C-terminal" evidence="6">
    <location>
        <begin position="11"/>
        <end position="290"/>
    </location>
</feature>
<dbReference type="PANTHER" id="PTHR12592:SF0">
    <property type="entry name" value="ATP-DEPENDENT (S)-NAD(P)H-HYDRATE DEHYDRATASE"/>
    <property type="match status" value="1"/>
</dbReference>
<keyword evidence="3" id="KW-0521">NADP</keyword>
<evidence type="ECO:0000313" key="10">
    <source>
        <dbReference type="EMBL" id="CAB4926501.1"/>
    </source>
</evidence>
<protein>
    <submittedName>
        <fullName evidence="8">Unannotated protein</fullName>
    </submittedName>
</protein>
<dbReference type="AlphaFoldDB" id="A0A6J6U683"/>
<dbReference type="GO" id="GO:0110051">
    <property type="term" value="P:metabolite repair"/>
    <property type="evidence" value="ECO:0007669"/>
    <property type="project" value="TreeGrafter"/>
</dbReference>
<evidence type="ECO:0000313" key="9">
    <source>
        <dbReference type="EMBL" id="CAB4872552.1"/>
    </source>
</evidence>
<dbReference type="EMBL" id="CAFBQL010000007">
    <property type="protein sequence ID" value="CAB5060859.1"/>
    <property type="molecule type" value="Genomic_DNA"/>
</dbReference>
<gene>
    <name evidence="7" type="ORF">UFOPK2289_00662</name>
    <name evidence="8" type="ORF">UFOPK2822_01051</name>
    <name evidence="9" type="ORF">UFOPK3346_01116</name>
    <name evidence="10" type="ORF">UFOPK3670_01005</name>
    <name evidence="11" type="ORF">UFOPK4308_01051</name>
</gene>
<keyword evidence="2" id="KW-0067">ATP-binding</keyword>
<dbReference type="GO" id="GO:0052855">
    <property type="term" value="F:ADP-dependent NAD(P)H-hydrate dehydratase activity"/>
    <property type="evidence" value="ECO:0007669"/>
    <property type="project" value="TreeGrafter"/>
</dbReference>
<dbReference type="Gene3D" id="3.40.1190.20">
    <property type="match status" value="1"/>
</dbReference>
<proteinExistence type="inferred from homology"/>
<dbReference type="GO" id="GO:0005524">
    <property type="term" value="F:ATP binding"/>
    <property type="evidence" value="ECO:0007669"/>
    <property type="project" value="UniProtKB-KW"/>
</dbReference>
<accession>A0A6J6U683</accession>
<dbReference type="InterPro" id="IPR029056">
    <property type="entry name" value="Ribokinase-like"/>
</dbReference>
<evidence type="ECO:0000256" key="2">
    <source>
        <dbReference type="ARBA" id="ARBA00022840"/>
    </source>
</evidence>
<evidence type="ECO:0000313" key="11">
    <source>
        <dbReference type="EMBL" id="CAB5060859.1"/>
    </source>
</evidence>
<dbReference type="SUPFAM" id="SSF53613">
    <property type="entry name" value="Ribokinase-like"/>
    <property type="match status" value="1"/>
</dbReference>
<evidence type="ECO:0000313" key="8">
    <source>
        <dbReference type="EMBL" id="CAB4754788.1"/>
    </source>
</evidence>
<evidence type="ECO:0000256" key="4">
    <source>
        <dbReference type="ARBA" id="ARBA00023027"/>
    </source>
</evidence>
<evidence type="ECO:0000256" key="1">
    <source>
        <dbReference type="ARBA" id="ARBA00022741"/>
    </source>
</evidence>
<dbReference type="EMBL" id="CAFBLE010000010">
    <property type="protein sequence ID" value="CAB4872552.1"/>
    <property type="molecule type" value="Genomic_DNA"/>
</dbReference>
<keyword evidence="4" id="KW-0520">NAD</keyword>
<evidence type="ECO:0000256" key="3">
    <source>
        <dbReference type="ARBA" id="ARBA00022857"/>
    </source>
</evidence>
<dbReference type="GO" id="GO:0052856">
    <property type="term" value="F:NAD(P)HX epimerase activity"/>
    <property type="evidence" value="ECO:0007669"/>
    <property type="project" value="TreeGrafter"/>
</dbReference>